<reference evidence="2" key="1">
    <citation type="submission" date="2020-06" db="EMBL/GenBank/DDBJ databases">
        <title>Whole Genome Sequence of Bradyrhizobium sp. Strain 66S1MB.</title>
        <authorList>
            <person name="Bromfield E."/>
            <person name="Cloutier S."/>
        </authorList>
    </citation>
    <scope>NUCLEOTIDE SEQUENCE</scope>
    <source>
        <strain evidence="2">66S1MB</strain>
    </source>
</reference>
<proteinExistence type="predicted"/>
<dbReference type="AlphaFoldDB" id="A0A973WI11"/>
<dbReference type="RefSeq" id="WP_176528799.1">
    <property type="nucleotide sequence ID" value="NZ_CP088022.1"/>
</dbReference>
<evidence type="ECO:0000313" key="2">
    <source>
        <dbReference type="EMBL" id="NVL04564.1"/>
    </source>
</evidence>
<sequence>MKRIATAMIALAVSVMFAAAEPAKERYEPGLGEFMTAAQLRHSQAVVCR</sequence>
<feature type="signal peptide" evidence="1">
    <location>
        <begin position="1"/>
        <end position="18"/>
    </location>
</feature>
<dbReference type="EMBL" id="JABWSX010000001">
    <property type="protein sequence ID" value="NVL04564.1"/>
    <property type="molecule type" value="Genomic_DNA"/>
</dbReference>
<protein>
    <submittedName>
        <fullName evidence="2">Uncharacterized protein</fullName>
    </submittedName>
</protein>
<evidence type="ECO:0000256" key="1">
    <source>
        <dbReference type="SAM" id="SignalP"/>
    </source>
</evidence>
<keyword evidence="1" id="KW-0732">Signal</keyword>
<accession>A0A973WI11</accession>
<gene>
    <name evidence="2" type="ORF">HU230_02165</name>
</gene>
<feature type="chain" id="PRO_5037976930" evidence="1">
    <location>
        <begin position="19"/>
        <end position="49"/>
    </location>
</feature>
<name>A0A973WI11_9BRAD</name>
<organism evidence="2">
    <name type="scientific">Bradyrhizobium quebecense</name>
    <dbReference type="NCBI Taxonomy" id="2748629"/>
    <lineage>
        <taxon>Bacteria</taxon>
        <taxon>Pseudomonadati</taxon>
        <taxon>Pseudomonadota</taxon>
        <taxon>Alphaproteobacteria</taxon>
        <taxon>Hyphomicrobiales</taxon>
        <taxon>Nitrobacteraceae</taxon>
        <taxon>Bradyrhizobium</taxon>
    </lineage>
</organism>
<comment type="caution">
    <text evidence="2">The sequence shown here is derived from an EMBL/GenBank/DDBJ whole genome shotgun (WGS) entry which is preliminary data.</text>
</comment>